<keyword evidence="1" id="KW-1133">Transmembrane helix</keyword>
<proteinExistence type="predicted"/>
<evidence type="ECO:0000313" key="2">
    <source>
        <dbReference type="EMBL" id="RST94089.1"/>
    </source>
</evidence>
<keyword evidence="1" id="KW-0472">Membrane</keyword>
<sequence>MTLYQQYLKTKSCNDDFLKWLLIKRLNLKQQLLIIFILWMMWIGFAPYLNFWLSFFKGAVLISIFSAIISFITKRLNN</sequence>
<dbReference type="AlphaFoldDB" id="A0A429ZKA1"/>
<organism evidence="2 3">
    <name type="scientific">Vagococcus bubulae</name>
    <dbReference type="NCBI Taxonomy" id="1977868"/>
    <lineage>
        <taxon>Bacteria</taxon>
        <taxon>Bacillati</taxon>
        <taxon>Bacillota</taxon>
        <taxon>Bacilli</taxon>
        <taxon>Lactobacillales</taxon>
        <taxon>Enterococcaceae</taxon>
        <taxon>Vagococcus</taxon>
    </lineage>
</organism>
<dbReference type="OrthoDB" id="2200487at2"/>
<gene>
    <name evidence="2" type="ORF">CBF36_06830</name>
</gene>
<dbReference type="Proteomes" id="UP000288490">
    <property type="component" value="Unassembled WGS sequence"/>
</dbReference>
<keyword evidence="3" id="KW-1185">Reference proteome</keyword>
<keyword evidence="1" id="KW-0812">Transmembrane</keyword>
<reference evidence="2 3" key="1">
    <citation type="submission" date="2017-05" db="EMBL/GenBank/DDBJ databases">
        <title>Vagococcus spp. assemblies.</title>
        <authorList>
            <person name="Gulvik C.A."/>
        </authorList>
    </citation>
    <scope>NUCLEOTIDE SEQUENCE [LARGE SCALE GENOMIC DNA]</scope>
    <source>
        <strain evidence="2 3">SS1994</strain>
    </source>
</reference>
<protein>
    <submittedName>
        <fullName evidence="2">Uncharacterized protein</fullName>
    </submittedName>
</protein>
<feature type="transmembrane region" description="Helical" evidence="1">
    <location>
        <begin position="55"/>
        <end position="73"/>
    </location>
</feature>
<dbReference type="EMBL" id="NGJT01000010">
    <property type="protein sequence ID" value="RST94089.1"/>
    <property type="molecule type" value="Genomic_DNA"/>
</dbReference>
<feature type="transmembrane region" description="Helical" evidence="1">
    <location>
        <begin position="32"/>
        <end position="49"/>
    </location>
</feature>
<accession>A0A429ZKA1</accession>
<evidence type="ECO:0000256" key="1">
    <source>
        <dbReference type="SAM" id="Phobius"/>
    </source>
</evidence>
<comment type="caution">
    <text evidence="2">The sequence shown here is derived from an EMBL/GenBank/DDBJ whole genome shotgun (WGS) entry which is preliminary data.</text>
</comment>
<evidence type="ECO:0000313" key="3">
    <source>
        <dbReference type="Proteomes" id="UP000288490"/>
    </source>
</evidence>
<dbReference type="RefSeq" id="WP_125957709.1">
    <property type="nucleotide sequence ID" value="NZ_NGJT01000010.1"/>
</dbReference>
<name>A0A429ZKA1_9ENTE</name>